<dbReference type="GO" id="GO:0005743">
    <property type="term" value="C:mitochondrial inner membrane"/>
    <property type="evidence" value="ECO:0007669"/>
    <property type="project" value="UniProtKB-SubCell"/>
</dbReference>
<reference evidence="14" key="1">
    <citation type="submission" date="2014-05" db="EMBL/GenBank/DDBJ databases">
        <title>The genome and life-stage specific transcriptomes of Globodera pallida elucidate key aspects of plant parasitism by a cyst nematode.</title>
        <authorList>
            <person name="Cotton J.A."/>
            <person name="Lilley C.J."/>
            <person name="Jones L.M."/>
            <person name="Kikuchi T."/>
            <person name="Reid A.J."/>
            <person name="Thorpe P."/>
            <person name="Tsai I.J."/>
            <person name="Beasley H."/>
            <person name="Blok V."/>
            <person name="Cock P.J.A."/>
            <person name="Van den Akker S.E."/>
            <person name="Holroyd N."/>
            <person name="Hunt M."/>
            <person name="Mantelin S."/>
            <person name="Naghra H."/>
            <person name="Pain A."/>
            <person name="Palomares-Rius J.E."/>
            <person name="Zarowiecki M."/>
            <person name="Berriman M."/>
            <person name="Jones J.T."/>
            <person name="Urwin P.E."/>
        </authorList>
    </citation>
    <scope>NUCLEOTIDE SEQUENCE [LARGE SCALE GENOMIC DNA]</scope>
    <source>
        <strain evidence="14">Lindley</strain>
    </source>
</reference>
<reference evidence="15" key="2">
    <citation type="submission" date="2016-06" db="UniProtKB">
        <authorList>
            <consortium name="WormBaseParasite"/>
        </authorList>
    </citation>
    <scope>IDENTIFICATION</scope>
</reference>
<dbReference type="InterPro" id="IPR006370">
    <property type="entry name" value="HB_polyprenyltransferase-like"/>
</dbReference>
<dbReference type="InterPro" id="IPR000537">
    <property type="entry name" value="UbiA_prenyltransferase"/>
</dbReference>
<dbReference type="HAMAP" id="MF_01635">
    <property type="entry name" value="UbiA"/>
    <property type="match status" value="1"/>
</dbReference>
<feature type="transmembrane region" description="Helical" evidence="13">
    <location>
        <begin position="139"/>
        <end position="168"/>
    </location>
</feature>
<dbReference type="PROSITE" id="PS00943">
    <property type="entry name" value="UBIA"/>
    <property type="match status" value="1"/>
</dbReference>
<sequence>MRADKPIGSWLLYWPCAWSIALGAPPGCLPSLYFLTLFGAGAFLMRSAGCILNDLWDQNIDKQVERTKFRPLASGEVSEKEAVFLLAGLLTTSLAVLLQLNCVILGSSSVFLVVVYPLAKRYTRWPQLVLGITFNWGALLGYTAVTGTFSSGICIPLYLACVCWTVIYDTIYAHQDKKDDLLIGLGSTALEFGNRTDFWLAFVSMAMLTNLFFVGFTSEQFWPYFLTLFASHLAWQLDTLRTDDPKDCWEKFRANQWLGAAIFVGIVLSNLLKGETGEALEGKLKEHLEAADYWERFIAQMDQRNMNVNFYT</sequence>
<dbReference type="GO" id="GO:0006744">
    <property type="term" value="P:ubiquinone biosynthetic process"/>
    <property type="evidence" value="ECO:0007669"/>
    <property type="project" value="UniProtKB-UniRule"/>
</dbReference>
<comment type="function">
    <text evidence="13">Catalyzes the prenylation of para-hydroxybenzoate (PHB) with an all-trans polyprenyl group. Mediates the second step in the final reaction sequence of coenzyme Q (CoQ) biosynthesis, which is the condensation of the polyisoprenoid side chain with PHB, generating the first membrane-bound Q intermediate.</text>
</comment>
<evidence type="ECO:0000256" key="12">
    <source>
        <dbReference type="ARBA" id="ARBA00051182"/>
    </source>
</evidence>
<comment type="catalytic activity">
    <reaction evidence="10">
        <text>all-trans-decaprenyl diphosphate + 4-hydroxybenzoate = 4-hydroxy-3-(all-trans-decaprenyl)benzoate + diphosphate</text>
        <dbReference type="Rhea" id="RHEA:44564"/>
        <dbReference type="ChEBI" id="CHEBI:17879"/>
        <dbReference type="ChEBI" id="CHEBI:33019"/>
        <dbReference type="ChEBI" id="CHEBI:60721"/>
        <dbReference type="ChEBI" id="CHEBI:84503"/>
        <dbReference type="EC" id="2.5.1.39"/>
    </reaction>
    <physiologicalReaction direction="left-to-right" evidence="10">
        <dbReference type="Rhea" id="RHEA:44565"/>
    </physiologicalReaction>
</comment>
<keyword evidence="6 13" id="KW-0812">Transmembrane</keyword>
<dbReference type="InterPro" id="IPR044878">
    <property type="entry name" value="UbiA_sf"/>
</dbReference>
<dbReference type="CDD" id="cd13959">
    <property type="entry name" value="PT_UbiA_COQ2"/>
    <property type="match status" value="1"/>
</dbReference>
<dbReference type="Gene3D" id="1.10.357.140">
    <property type="entry name" value="UbiA prenyltransferase"/>
    <property type="match status" value="1"/>
</dbReference>
<evidence type="ECO:0000313" key="14">
    <source>
        <dbReference type="Proteomes" id="UP000050741"/>
    </source>
</evidence>
<keyword evidence="14" id="KW-1185">Reference proteome</keyword>
<keyword evidence="13" id="KW-0496">Mitochondrion</keyword>
<dbReference type="EC" id="2.5.1.39" evidence="13"/>
<comment type="subcellular location">
    <subcellularLocation>
        <location evidence="2">Membrane</location>
        <topology evidence="2">Multi-pass membrane protein</topology>
    </subcellularLocation>
    <subcellularLocation>
        <location evidence="13">Mitochondrion inner membrane</location>
        <topology evidence="13">Multi-pass membrane protein</topology>
        <orientation evidence="13">Matrix side</orientation>
    </subcellularLocation>
</comment>
<feature type="transmembrane region" description="Helical" evidence="13">
    <location>
        <begin position="198"/>
        <end position="216"/>
    </location>
</feature>
<evidence type="ECO:0000313" key="15">
    <source>
        <dbReference type="WBParaSite" id="GPLIN_000628200"/>
    </source>
</evidence>
<keyword evidence="9 13" id="KW-0414">Isoprene biosynthesis</keyword>
<dbReference type="Proteomes" id="UP000050741">
    <property type="component" value="Unassembled WGS sequence"/>
</dbReference>
<dbReference type="GO" id="GO:0008412">
    <property type="term" value="F:4-hydroxybenzoate polyprenyltransferase activity"/>
    <property type="evidence" value="ECO:0007669"/>
    <property type="project" value="UniProtKB-EC"/>
</dbReference>
<evidence type="ECO:0000256" key="1">
    <source>
        <dbReference type="ARBA" id="ARBA00001946"/>
    </source>
</evidence>
<feature type="transmembrane region" description="Helical" evidence="13">
    <location>
        <begin position="94"/>
        <end position="119"/>
    </location>
</feature>
<evidence type="ECO:0000256" key="8">
    <source>
        <dbReference type="ARBA" id="ARBA00023136"/>
    </source>
</evidence>
<evidence type="ECO:0000256" key="10">
    <source>
        <dbReference type="ARBA" id="ARBA00049890"/>
    </source>
</evidence>
<comment type="pathway">
    <text evidence="13">Cofactor biosynthesis; ubiquinone biosynthesis.</text>
</comment>
<dbReference type="FunFam" id="1.20.120.1780:FF:000001">
    <property type="entry name" value="4-hydroxybenzoate octaprenyltransferase"/>
    <property type="match status" value="1"/>
</dbReference>
<dbReference type="PANTHER" id="PTHR11048">
    <property type="entry name" value="PRENYLTRANSFERASES"/>
    <property type="match status" value="1"/>
</dbReference>
<evidence type="ECO:0000256" key="11">
    <source>
        <dbReference type="ARBA" id="ARBA00050454"/>
    </source>
</evidence>
<dbReference type="InterPro" id="IPR030470">
    <property type="entry name" value="UbiA_prenylTrfase_CS"/>
</dbReference>
<dbReference type="FunFam" id="1.10.357.140:FF:000003">
    <property type="entry name" value="4-hydroxybenzoate polyprenyltransferase, mitochondrial"/>
    <property type="match status" value="1"/>
</dbReference>
<dbReference type="UniPathway" id="UPA00232"/>
<comment type="catalytic activity">
    <reaction evidence="12">
        <text>an all-trans-polyprenyl diphosphate + 4-hydroxybenzoate = a 4-hydroxy-3-(all-trans-polyprenyl)benzoate + diphosphate</text>
        <dbReference type="Rhea" id="RHEA:44504"/>
        <dbReference type="Rhea" id="RHEA-COMP:9514"/>
        <dbReference type="Rhea" id="RHEA-COMP:9564"/>
        <dbReference type="ChEBI" id="CHEBI:17879"/>
        <dbReference type="ChEBI" id="CHEBI:33019"/>
        <dbReference type="ChEBI" id="CHEBI:58914"/>
        <dbReference type="ChEBI" id="CHEBI:78396"/>
        <dbReference type="EC" id="2.5.1.39"/>
    </reaction>
    <physiologicalReaction direction="left-to-right" evidence="12">
        <dbReference type="Rhea" id="RHEA:44505"/>
    </physiologicalReaction>
</comment>
<keyword evidence="4 13" id="KW-0808">Transferase</keyword>
<name>A0A183C090_GLOPA</name>
<evidence type="ECO:0000256" key="4">
    <source>
        <dbReference type="ARBA" id="ARBA00022679"/>
    </source>
</evidence>
<comment type="similarity">
    <text evidence="3 13">Belongs to the UbiA prenyltransferase family.</text>
</comment>
<dbReference type="Gene3D" id="1.20.120.1780">
    <property type="entry name" value="UbiA prenyltransferase"/>
    <property type="match status" value="1"/>
</dbReference>
<evidence type="ECO:0000256" key="13">
    <source>
        <dbReference type="HAMAP-Rule" id="MF_03189"/>
    </source>
</evidence>
<keyword evidence="5 13" id="KW-0831">Ubiquinone biosynthesis</keyword>
<keyword evidence="7 13" id="KW-1133">Transmembrane helix</keyword>
<accession>A0A183C090</accession>
<evidence type="ECO:0000256" key="6">
    <source>
        <dbReference type="ARBA" id="ARBA00022692"/>
    </source>
</evidence>
<dbReference type="InterPro" id="IPR039653">
    <property type="entry name" value="Prenyltransferase"/>
</dbReference>
<dbReference type="Pfam" id="PF01040">
    <property type="entry name" value="UbiA"/>
    <property type="match status" value="1"/>
</dbReference>
<keyword evidence="13" id="KW-0999">Mitochondrion inner membrane</keyword>
<dbReference type="AlphaFoldDB" id="A0A183C090"/>
<keyword evidence="8 13" id="KW-0472">Membrane</keyword>
<dbReference type="GO" id="GO:0008299">
    <property type="term" value="P:isoprenoid biosynthetic process"/>
    <property type="evidence" value="ECO:0007669"/>
    <property type="project" value="UniProtKB-UniRule"/>
</dbReference>
<comment type="cofactor">
    <cofactor evidence="1 13">
        <name>Mg(2+)</name>
        <dbReference type="ChEBI" id="CHEBI:18420"/>
    </cofactor>
</comment>
<dbReference type="PANTHER" id="PTHR11048:SF28">
    <property type="entry name" value="4-HYDROXYBENZOATE POLYPRENYLTRANSFERASE, MITOCHONDRIAL"/>
    <property type="match status" value="1"/>
</dbReference>
<dbReference type="WBParaSite" id="GPLIN_000628200">
    <property type="protein sequence ID" value="GPLIN_000628200"/>
    <property type="gene ID" value="GPLIN_000628200"/>
</dbReference>
<proteinExistence type="inferred from homology"/>
<evidence type="ECO:0000256" key="7">
    <source>
        <dbReference type="ARBA" id="ARBA00022989"/>
    </source>
</evidence>
<evidence type="ECO:0000256" key="2">
    <source>
        <dbReference type="ARBA" id="ARBA00004141"/>
    </source>
</evidence>
<organism evidence="14 15">
    <name type="scientific">Globodera pallida</name>
    <name type="common">Potato cyst nematode worm</name>
    <name type="synonym">Heterodera pallida</name>
    <dbReference type="NCBI Taxonomy" id="36090"/>
    <lineage>
        <taxon>Eukaryota</taxon>
        <taxon>Metazoa</taxon>
        <taxon>Ecdysozoa</taxon>
        <taxon>Nematoda</taxon>
        <taxon>Chromadorea</taxon>
        <taxon>Rhabditida</taxon>
        <taxon>Tylenchina</taxon>
        <taxon>Tylenchomorpha</taxon>
        <taxon>Tylenchoidea</taxon>
        <taxon>Heteroderidae</taxon>
        <taxon>Heteroderinae</taxon>
        <taxon>Globodera</taxon>
    </lineage>
</organism>
<dbReference type="NCBIfam" id="TIGR01474">
    <property type="entry name" value="ubiA_proteo"/>
    <property type="match status" value="1"/>
</dbReference>
<comment type="catalytic activity">
    <reaction evidence="11">
        <text>all-trans-nonaprenyl diphosphate + 4-hydroxybenzoate = 4-hydroxy-3-(all-trans-nonaprenyl)benzoate + diphosphate</text>
        <dbReference type="Rhea" id="RHEA:17709"/>
        <dbReference type="ChEBI" id="CHEBI:17879"/>
        <dbReference type="ChEBI" id="CHEBI:33019"/>
        <dbReference type="ChEBI" id="CHEBI:58391"/>
        <dbReference type="ChEBI" id="CHEBI:84502"/>
        <dbReference type="EC" id="2.5.1.39"/>
    </reaction>
    <physiologicalReaction direction="left-to-right" evidence="11">
        <dbReference type="Rhea" id="RHEA:17710"/>
    </physiologicalReaction>
</comment>
<evidence type="ECO:0000256" key="5">
    <source>
        <dbReference type="ARBA" id="ARBA00022688"/>
    </source>
</evidence>
<protein>
    <recommendedName>
        <fullName evidence="13">4-hydroxybenzoate polyprenyltransferase, mitochondrial</fullName>
        <shortName evidence="13">4-HB polyprenyltransferase</shortName>
        <ecNumber evidence="13">2.5.1.39</ecNumber>
    </recommendedName>
    <alternativeName>
        <fullName evidence="13">Para-hydroxybenzoate--polyprenyltransferase</fullName>
        <shortName evidence="13">PHB:PPT</shortName>
        <shortName evidence="13">PHB:polyprenyltransferase</shortName>
    </alternativeName>
</protein>
<evidence type="ECO:0000256" key="3">
    <source>
        <dbReference type="ARBA" id="ARBA00005985"/>
    </source>
</evidence>
<evidence type="ECO:0000256" key="9">
    <source>
        <dbReference type="ARBA" id="ARBA00023229"/>
    </source>
</evidence>